<dbReference type="Gene3D" id="3.30.1330.60">
    <property type="entry name" value="OmpA-like domain"/>
    <property type="match status" value="1"/>
</dbReference>
<evidence type="ECO:0000313" key="2">
    <source>
        <dbReference type="Proteomes" id="UP000030700"/>
    </source>
</evidence>
<accession>A0A0S6VY81</accession>
<reference evidence="1" key="1">
    <citation type="journal article" date="2015" name="PeerJ">
        <title>First genomic representation of candidate bacterial phylum KSB3 points to enhanced environmental sensing as a trigger of wastewater bulking.</title>
        <authorList>
            <person name="Sekiguchi Y."/>
            <person name="Ohashi A."/>
            <person name="Parks D.H."/>
            <person name="Yamauchi T."/>
            <person name="Tyson G.W."/>
            <person name="Hugenholtz P."/>
        </authorList>
    </citation>
    <scope>NUCLEOTIDE SEQUENCE [LARGE SCALE GENOMIC DNA]</scope>
</reference>
<organism evidence="1">
    <name type="scientific">Candidatus Moduliflexus flocculans</name>
    <dbReference type="NCBI Taxonomy" id="1499966"/>
    <lineage>
        <taxon>Bacteria</taxon>
        <taxon>Candidatus Moduliflexota</taxon>
        <taxon>Candidatus Moduliflexia</taxon>
        <taxon>Candidatus Moduliflexales</taxon>
        <taxon>Candidatus Moduliflexaceae</taxon>
    </lineage>
</organism>
<evidence type="ECO:0000313" key="1">
    <source>
        <dbReference type="EMBL" id="GAK50387.1"/>
    </source>
</evidence>
<protein>
    <submittedName>
        <fullName evidence="1">Lipoprotein, putative</fullName>
    </submittedName>
</protein>
<dbReference type="Proteomes" id="UP000030700">
    <property type="component" value="Unassembled WGS sequence"/>
</dbReference>
<proteinExistence type="predicted"/>
<dbReference type="PROSITE" id="PS51257">
    <property type="entry name" value="PROKAR_LIPOPROTEIN"/>
    <property type="match status" value="1"/>
</dbReference>
<dbReference type="SUPFAM" id="SSF103088">
    <property type="entry name" value="OmpA-like"/>
    <property type="match status" value="1"/>
</dbReference>
<name>A0A0S6VY81_9BACT</name>
<dbReference type="EMBL" id="DF820456">
    <property type="protein sequence ID" value="GAK50387.1"/>
    <property type="molecule type" value="Genomic_DNA"/>
</dbReference>
<sequence>MGGTLGKIVGLILGVMILAGCAAPVTGVDTAIQEAQKAFAVMDNVVDEEKKGSDDYQEAKDKLDEALKLSESKSKQDKAKVAANQSLSASQRILTDFYRTTITPLARTARKQIEDITEQDPDNPLKEFLPKIDELLDYSTKLESGSEVIALNKVLEDLEEVVTIKHNTDENITATLDSDISFDPGKYELSDTGKQLLKDFFERIVAKQQEYLSQFSSGKRVTMKITVIGYTDQQGFQKGTALVKTLTEGMEGTVPEKSLDLRRFLNLRLSQFRANTIGEYIREVIEQADHRVVVEQNNIGRGEDVPPGITPSYKDSDSVSDPSRRICKVYSYVIVE</sequence>
<dbReference type="InterPro" id="IPR036737">
    <property type="entry name" value="OmpA-like_sf"/>
</dbReference>
<keyword evidence="1" id="KW-0449">Lipoprotein</keyword>
<gene>
    <name evidence="1" type="ORF">U14_01617</name>
</gene>
<keyword evidence="2" id="KW-1185">Reference proteome</keyword>
<dbReference type="HOGENOM" id="CLU_825536_0_0_0"/>
<dbReference type="AlphaFoldDB" id="A0A0S6VY81"/>